<evidence type="ECO:0000256" key="1">
    <source>
        <dbReference type="ARBA" id="ARBA00001420"/>
    </source>
</evidence>
<dbReference type="Proteomes" id="UP000261812">
    <property type="component" value="Chromosome"/>
</dbReference>
<organism evidence="7 8">
    <name type="scientific">Thermosynechococcus sichuanensis E542</name>
    <dbReference type="NCBI Taxonomy" id="2016101"/>
    <lineage>
        <taxon>Bacteria</taxon>
        <taxon>Bacillati</taxon>
        <taxon>Cyanobacteriota</taxon>
        <taxon>Cyanophyceae</taxon>
        <taxon>Acaryochloridales</taxon>
        <taxon>Thermosynechococcaceae</taxon>
        <taxon>Thermosynechococcus</taxon>
        <taxon>Thermosynechococcus sichuanensis</taxon>
    </lineage>
</organism>
<evidence type="ECO:0000313" key="8">
    <source>
        <dbReference type="Proteomes" id="UP000261812"/>
    </source>
</evidence>
<evidence type="ECO:0000256" key="4">
    <source>
        <dbReference type="ARBA" id="ARBA00023316"/>
    </source>
</evidence>
<dbReference type="SUPFAM" id="SSF50685">
    <property type="entry name" value="Barwin-like endoglucanases"/>
    <property type="match status" value="1"/>
</dbReference>
<dbReference type="EMBL" id="CP032152">
    <property type="protein sequence ID" value="QLL29881.1"/>
    <property type="molecule type" value="Genomic_DNA"/>
</dbReference>
<dbReference type="Pfam" id="PF03562">
    <property type="entry name" value="MltA"/>
    <property type="match status" value="1"/>
</dbReference>
<dbReference type="GO" id="GO:0004553">
    <property type="term" value="F:hydrolase activity, hydrolyzing O-glycosyl compounds"/>
    <property type="evidence" value="ECO:0007669"/>
    <property type="project" value="InterPro"/>
</dbReference>
<dbReference type="RefSeq" id="WP_181496413.1">
    <property type="nucleotide sequence ID" value="NZ_CP032152.1"/>
</dbReference>
<comment type="catalytic activity">
    <reaction evidence="1">
        <text>Exolytic cleavage of the (1-&gt;4)-beta-glycosidic linkage between N-acetylmuramic acid (MurNAc) and N-acetylglucosamine (GlcNAc) residues in peptidoglycan, from either the reducing or the non-reducing ends of the peptidoglycan chains, with concomitant formation of a 1,6-anhydrobond in the MurNAc residue.</text>
        <dbReference type="EC" id="4.2.2.n1"/>
    </reaction>
</comment>
<dbReference type="SMART" id="SM00925">
    <property type="entry name" value="MltA"/>
    <property type="match status" value="1"/>
</dbReference>
<evidence type="ECO:0000256" key="3">
    <source>
        <dbReference type="ARBA" id="ARBA00023239"/>
    </source>
</evidence>
<evidence type="ECO:0000313" key="7">
    <source>
        <dbReference type="EMBL" id="QLL29881.1"/>
    </source>
</evidence>
<dbReference type="GO" id="GO:0019867">
    <property type="term" value="C:outer membrane"/>
    <property type="evidence" value="ECO:0007669"/>
    <property type="project" value="InterPro"/>
</dbReference>
<proteinExistence type="predicted"/>
<reference evidence="8" key="1">
    <citation type="submission" date="2018-09" db="EMBL/GenBank/DDBJ databases">
        <title>Complete genome sequence of thermophilic cyanobacteria strain Thermosynechococcus elongatus PKUAC-SCTE542.</title>
        <authorList>
            <person name="Liang Y."/>
            <person name="Tang J."/>
            <person name="Daroch M."/>
        </authorList>
    </citation>
    <scope>NUCLEOTIDE SEQUENCE [LARGE SCALE GENOMIC DNA]</scope>
    <source>
        <strain evidence="8">E542</strain>
    </source>
</reference>
<dbReference type="AlphaFoldDB" id="A0A7D6F2D1"/>
<keyword evidence="8" id="KW-1185">Reference proteome</keyword>
<dbReference type="GO" id="GO:0008933">
    <property type="term" value="F:peptidoglycan lytic transglycosylase activity"/>
    <property type="evidence" value="ECO:0007669"/>
    <property type="project" value="TreeGrafter"/>
</dbReference>
<dbReference type="InterPro" id="IPR036908">
    <property type="entry name" value="RlpA-like_sf"/>
</dbReference>
<accession>A0A7D6F2D1</accession>
<dbReference type="PIRSF" id="PIRSF019422">
    <property type="entry name" value="MltA"/>
    <property type="match status" value="1"/>
</dbReference>
<dbReference type="EC" id="4.2.2.n1" evidence="2"/>
<dbReference type="GO" id="GO:0009254">
    <property type="term" value="P:peptidoglycan turnover"/>
    <property type="evidence" value="ECO:0007669"/>
    <property type="project" value="InterPro"/>
</dbReference>
<feature type="domain" description="Lytic transglycosylase MltA" evidence="6">
    <location>
        <begin position="147"/>
        <end position="288"/>
    </location>
</feature>
<dbReference type="InterPro" id="IPR010611">
    <property type="entry name" value="3D_dom"/>
</dbReference>
<dbReference type="InterPro" id="IPR026044">
    <property type="entry name" value="MltA"/>
</dbReference>
<dbReference type="CDD" id="cd14668">
    <property type="entry name" value="mlta_B"/>
    <property type="match status" value="1"/>
</dbReference>
<evidence type="ECO:0000256" key="5">
    <source>
        <dbReference type="ARBA" id="ARBA00030918"/>
    </source>
</evidence>
<keyword evidence="4" id="KW-0961">Cell wall biogenesis/degradation</keyword>
<evidence type="ECO:0000256" key="2">
    <source>
        <dbReference type="ARBA" id="ARBA00012587"/>
    </source>
</evidence>
<protein>
    <recommendedName>
        <fullName evidence="2">peptidoglycan lytic exotransglycosylase</fullName>
        <ecNumber evidence="2">4.2.2.n1</ecNumber>
    </recommendedName>
    <alternativeName>
        <fullName evidence="5">Murein hydrolase A</fullName>
    </alternativeName>
</protein>
<dbReference type="InterPro" id="IPR005300">
    <property type="entry name" value="MltA_B"/>
</dbReference>
<dbReference type="Gene3D" id="2.40.240.50">
    <property type="entry name" value="Barwin-like endoglucanases"/>
    <property type="match status" value="1"/>
</dbReference>
<dbReference type="Pfam" id="PF06725">
    <property type="entry name" value="3D"/>
    <property type="match status" value="1"/>
</dbReference>
<dbReference type="PANTHER" id="PTHR30124">
    <property type="entry name" value="MEMBRANE-BOUND LYTIC MUREIN TRANSGLYCOSYLASE A"/>
    <property type="match status" value="1"/>
</dbReference>
<dbReference type="CDD" id="cd14485">
    <property type="entry name" value="mltA_like_LT_A"/>
    <property type="match status" value="1"/>
</dbReference>
<keyword evidence="3" id="KW-0456">Lyase</keyword>
<dbReference type="GO" id="GO:0071555">
    <property type="term" value="P:cell wall organization"/>
    <property type="evidence" value="ECO:0007669"/>
    <property type="project" value="UniProtKB-KW"/>
</dbReference>
<sequence>MAGLFPGFVQTVVILATSAIATAPTAAPLTRQSQLPPTVALDTALWQSPSERARLLQAIDHSLRYLRSDKARRDYAAYTAPGQPGAALGPNLHQRVIRSLERFRHLVQTRRSAAELQASVKREFVFYQSIGSDGQGRVDFTGYYAPTYRASLVPTAEYRYPLFRRPPNFEQWREPHPTRLELEGADGQQWRNGPLRGLELVYLRDRLEAFLVHVQGSAELQLPDGRRFTVGYAGKTNHPYTSIGQELIRDGKIAREELTLPRLMDYFKANPAELDRYLPRNASFVFFEHTQGRPPTGSLSTPVIPERSIATDKSLMPPGALAVINTKIPLKAQGQWHQIPVSRFVLDQDTGSAIRGPGRVDIFMGTGDVAKARAGLINTPGQLYYLLLRE</sequence>
<dbReference type="GO" id="GO:0009253">
    <property type="term" value="P:peptidoglycan catabolic process"/>
    <property type="evidence" value="ECO:0007669"/>
    <property type="project" value="TreeGrafter"/>
</dbReference>
<gene>
    <name evidence="7" type="ORF">D3A95_04305</name>
</gene>
<dbReference type="KEGG" id="tsq:D3A95_04305"/>
<dbReference type="PANTHER" id="PTHR30124:SF0">
    <property type="entry name" value="MEMBRANE-BOUND LYTIC MUREIN TRANSGLYCOSYLASE A"/>
    <property type="match status" value="1"/>
</dbReference>
<dbReference type="Gene3D" id="2.40.40.10">
    <property type="entry name" value="RlpA-like domain"/>
    <property type="match status" value="1"/>
</dbReference>
<name>A0A7D6F2D1_9CYAN</name>
<evidence type="ECO:0000259" key="6">
    <source>
        <dbReference type="SMART" id="SM00925"/>
    </source>
</evidence>